<dbReference type="AlphaFoldDB" id="A0AAE3FY16"/>
<comment type="caution">
    <text evidence="2">The sequence shown here is derived from an EMBL/GenBank/DDBJ whole genome shotgun (WGS) entry which is preliminary data.</text>
</comment>
<dbReference type="Pfam" id="PF04307">
    <property type="entry name" value="YdjM"/>
    <property type="match status" value="1"/>
</dbReference>
<keyword evidence="3" id="KW-1185">Reference proteome</keyword>
<keyword evidence="1" id="KW-0812">Transmembrane</keyword>
<keyword evidence="1" id="KW-0472">Membrane</keyword>
<dbReference type="Proteomes" id="UP001203207">
    <property type="component" value="Unassembled WGS sequence"/>
</dbReference>
<feature type="transmembrane region" description="Helical" evidence="1">
    <location>
        <begin position="62"/>
        <end position="86"/>
    </location>
</feature>
<evidence type="ECO:0000256" key="1">
    <source>
        <dbReference type="SAM" id="Phobius"/>
    </source>
</evidence>
<dbReference type="GO" id="GO:0016787">
    <property type="term" value="F:hydrolase activity"/>
    <property type="evidence" value="ECO:0007669"/>
    <property type="project" value="UniProtKB-KW"/>
</dbReference>
<proteinExistence type="predicted"/>
<feature type="transmembrane region" description="Helical" evidence="1">
    <location>
        <begin position="92"/>
        <end position="111"/>
    </location>
</feature>
<sequence length="174" mass="19015">MADLLTHALAAYVIAVALSFRYEWITAPYVTVCMMGSMIPDMTKISLVLSSEQIEAGLGIPFDWYALHTVGGSFLSVLIGTVLVPSAYRKRIFALLAIGAASHILLDAFLIKPSGYMSPMLWPLTDYRFAIDGFYLSSDRWPALVSGVLAAIVWQAKRYHTSSLDAVSESDSSV</sequence>
<dbReference type="EMBL" id="JAKRVX010000005">
    <property type="protein sequence ID" value="MCL9817667.1"/>
    <property type="molecule type" value="Genomic_DNA"/>
</dbReference>
<organism evidence="2 3">
    <name type="scientific">Natronocalculus amylovorans</name>
    <dbReference type="NCBI Taxonomy" id="2917812"/>
    <lineage>
        <taxon>Archaea</taxon>
        <taxon>Methanobacteriati</taxon>
        <taxon>Methanobacteriota</taxon>
        <taxon>Stenosarchaea group</taxon>
        <taxon>Halobacteria</taxon>
        <taxon>Halobacteriales</taxon>
        <taxon>Haloferacaceae</taxon>
        <taxon>Natronocalculus</taxon>
    </lineage>
</organism>
<reference evidence="2" key="1">
    <citation type="journal article" date="2022" name="Syst. Appl. Microbiol.">
        <title>Natronocalculus amylovorans gen. nov., sp. nov., and Natranaeroarchaeum aerophilus sp. nov., dominant culturable amylolytic natronoarchaea from hypersaline soda lakes in southwestern Siberia.</title>
        <authorList>
            <person name="Sorokin D.Y."/>
            <person name="Elcheninov A.G."/>
            <person name="Khizhniak T.V."/>
            <person name="Koenen M."/>
            <person name="Bale N.J."/>
            <person name="Damste J.S.S."/>
            <person name="Kublanov I.V."/>
        </authorList>
    </citation>
    <scope>NUCLEOTIDE SEQUENCE</scope>
    <source>
        <strain evidence="2">AArc-St2</strain>
    </source>
</reference>
<evidence type="ECO:0000313" key="2">
    <source>
        <dbReference type="EMBL" id="MCL9817667.1"/>
    </source>
</evidence>
<evidence type="ECO:0000313" key="3">
    <source>
        <dbReference type="Proteomes" id="UP001203207"/>
    </source>
</evidence>
<accession>A0AAE3FY16</accession>
<gene>
    <name evidence="2" type="ORF">AArcSt2_11990</name>
</gene>
<keyword evidence="2" id="KW-0378">Hydrolase</keyword>
<protein>
    <submittedName>
        <fullName evidence="2">Metal-dependent hydrolase</fullName>
    </submittedName>
</protein>
<reference evidence="2" key="2">
    <citation type="submission" date="2022-02" db="EMBL/GenBank/DDBJ databases">
        <authorList>
            <person name="Elcheninov A.G."/>
            <person name="Sorokin D.Y."/>
            <person name="Kublanov I.V."/>
        </authorList>
    </citation>
    <scope>NUCLEOTIDE SEQUENCE</scope>
    <source>
        <strain evidence="2">AArc-St2</strain>
    </source>
</reference>
<name>A0AAE3FY16_9EURY</name>
<keyword evidence="1" id="KW-1133">Transmembrane helix</keyword>
<dbReference type="InterPro" id="IPR007404">
    <property type="entry name" value="YdjM-like"/>
</dbReference>
<dbReference type="RefSeq" id="WP_250584933.1">
    <property type="nucleotide sequence ID" value="NZ_JAKRVX010000005.1"/>
</dbReference>